<keyword evidence="3" id="KW-1185">Reference proteome</keyword>
<dbReference type="Pfam" id="PF12796">
    <property type="entry name" value="Ank_2"/>
    <property type="match status" value="1"/>
</dbReference>
<dbReference type="PANTHER" id="PTHR24121">
    <property type="entry name" value="NO MECHANORECEPTOR POTENTIAL C, ISOFORM D-RELATED"/>
    <property type="match status" value="1"/>
</dbReference>
<evidence type="ECO:0000313" key="2">
    <source>
        <dbReference type="EMBL" id="KAK6936424.1"/>
    </source>
</evidence>
<dbReference type="AlphaFoldDB" id="A0AAN8VR92"/>
<comment type="caution">
    <text evidence="2">The sequence shown here is derived from an EMBL/GenBank/DDBJ whole genome shotgun (WGS) entry which is preliminary data.</text>
</comment>
<dbReference type="InterPro" id="IPR002110">
    <property type="entry name" value="Ankyrin_rpt"/>
</dbReference>
<feature type="repeat" description="ANK" evidence="1">
    <location>
        <begin position="107"/>
        <end position="134"/>
    </location>
</feature>
<keyword evidence="1" id="KW-0040">ANK repeat</keyword>
<dbReference type="PANTHER" id="PTHR24121:SF22">
    <property type="entry name" value="PROTEIN ACCELERATED CELL DEATH 6-LIKE"/>
    <property type="match status" value="1"/>
</dbReference>
<reference evidence="2 3" key="1">
    <citation type="submission" date="2023-12" db="EMBL/GenBank/DDBJ databases">
        <title>A high-quality genome assembly for Dillenia turbinata (Dilleniales).</title>
        <authorList>
            <person name="Chanderbali A."/>
        </authorList>
    </citation>
    <scope>NUCLEOTIDE SEQUENCE [LARGE SCALE GENOMIC DNA]</scope>
    <source>
        <strain evidence="2">LSX21</strain>
        <tissue evidence="2">Leaf</tissue>
    </source>
</reference>
<accession>A0AAN8VR92</accession>
<dbReference type="SMART" id="SM00248">
    <property type="entry name" value="ANK"/>
    <property type="match status" value="4"/>
</dbReference>
<dbReference type="SUPFAM" id="SSF48403">
    <property type="entry name" value="Ankyrin repeat"/>
    <property type="match status" value="1"/>
</dbReference>
<dbReference type="EMBL" id="JBAMMX010000007">
    <property type="protein sequence ID" value="KAK6936424.1"/>
    <property type="molecule type" value="Genomic_DNA"/>
</dbReference>
<evidence type="ECO:0000256" key="1">
    <source>
        <dbReference type="PROSITE-ProRule" id="PRU00023"/>
    </source>
</evidence>
<organism evidence="2 3">
    <name type="scientific">Dillenia turbinata</name>
    <dbReference type="NCBI Taxonomy" id="194707"/>
    <lineage>
        <taxon>Eukaryota</taxon>
        <taxon>Viridiplantae</taxon>
        <taxon>Streptophyta</taxon>
        <taxon>Embryophyta</taxon>
        <taxon>Tracheophyta</taxon>
        <taxon>Spermatophyta</taxon>
        <taxon>Magnoliopsida</taxon>
        <taxon>eudicotyledons</taxon>
        <taxon>Gunneridae</taxon>
        <taxon>Pentapetalae</taxon>
        <taxon>Dilleniales</taxon>
        <taxon>Dilleniaceae</taxon>
        <taxon>Dillenia</taxon>
    </lineage>
</organism>
<dbReference type="InterPro" id="IPR036770">
    <property type="entry name" value="Ankyrin_rpt-contain_sf"/>
</dbReference>
<dbReference type="Proteomes" id="UP001370490">
    <property type="component" value="Unassembled WGS sequence"/>
</dbReference>
<gene>
    <name evidence="2" type="ORF">RJ641_033454</name>
</gene>
<dbReference type="PROSITE" id="PS50088">
    <property type="entry name" value="ANK_REPEAT"/>
    <property type="match status" value="2"/>
</dbReference>
<dbReference type="PROSITE" id="PS50297">
    <property type="entry name" value="ANK_REP_REGION"/>
    <property type="match status" value="2"/>
</dbReference>
<protein>
    <submittedName>
        <fullName evidence="2">Ankyrin repeat</fullName>
    </submittedName>
</protein>
<evidence type="ECO:0000313" key="3">
    <source>
        <dbReference type="Proteomes" id="UP001370490"/>
    </source>
</evidence>
<dbReference type="Gene3D" id="1.25.40.20">
    <property type="entry name" value="Ankyrin repeat-containing domain"/>
    <property type="match status" value="2"/>
</dbReference>
<name>A0AAN8VR92_9MAGN</name>
<proteinExistence type="predicted"/>
<sequence length="260" mass="29456">MDPELFEATVSGDIHFLTTTQLDILSEENGQKSTILHVAVEFQQVEFVKEVIRLHSLLLKRQNSNGDTPLHSAAMKGSWEIAQLFIDTEDVEYRGREGSLLMMKNEDGNTALHVAVRNGKMEVAKKLIEADVELCNCLTNDNESPLYIAVEEGFFDIAKFIISECPSAAHQGTYGMTALHAALIRTHCEREVENQVPDLSLKNIRRILRDAFLRMKECFGGSQLDQIDLPAPFRSTFSFRYHKCPHRASTEKRSHDFSSR</sequence>
<feature type="repeat" description="ANK" evidence="1">
    <location>
        <begin position="65"/>
        <end position="87"/>
    </location>
</feature>